<dbReference type="AlphaFoldDB" id="A0A814TG26"/>
<dbReference type="Proteomes" id="UP000681967">
    <property type="component" value="Unassembled WGS sequence"/>
</dbReference>
<sequence>MSILSNTLVNNDNYCQICTCTSTVTGKKRLSCFACDHCRLSMCYECFYKHTTQLVDEYSQIQKRYSKLDELFNHKRQLLQTFEEHCTHSVNNAFDEIVNDLQILRKESIDYVKQQFNDAQIVISDMITNVKSLIDESQDHWAHNGITKNVIIELDGQREQMNEIEQRFDAFALPHMQLKVSTYPRNQFDLDCQLSFNLDTATKKFLPSYPGKVISTKCLCSLQNGYENEKFDVNTEVEELQQTVYSTKEMQTDAISELARTKCKDYTDDNVGDDDYDKNDIKDEDEYFSLKDEICELTNSTNAEHSLRKHYISQSIILTQNEVDRIASDGEHLLYFSDVSKSLCYVRNISFGDKRTNETSQTTEVTCRWPHTPILDLVYSPASSQFVCATKTGVYTCTVDSDHDDSTIDIQLQLAQSWSYIRLSTDKHLLWIWTDTPQLSQLLIYSPKSFECIKIFNLTDYPHFSDNSTSFCIHSDIIATVFQYKQTKNTTTYKKCFHATFCDSSDLHKLCTINLGECDFDHEIRANNNGIFFVTNGKGRLWIVDRYGEKEYVKLFRTGRALTVHGTNQILIANGTKQLQRIELLQKDNKDK</sequence>
<comment type="caution">
    <text evidence="1">The sequence shown here is derived from an EMBL/GenBank/DDBJ whole genome shotgun (WGS) entry which is preliminary data.</text>
</comment>
<evidence type="ECO:0000313" key="1">
    <source>
        <dbReference type="EMBL" id="CAF1160331.1"/>
    </source>
</evidence>
<protein>
    <submittedName>
        <fullName evidence="1">Uncharacterized protein</fullName>
    </submittedName>
</protein>
<gene>
    <name evidence="2" type="ORF">BYL167_LOCUS25502</name>
    <name evidence="1" type="ORF">CJN711_LOCUS9982</name>
</gene>
<organism evidence="1 3">
    <name type="scientific">Rotaria magnacalcarata</name>
    <dbReference type="NCBI Taxonomy" id="392030"/>
    <lineage>
        <taxon>Eukaryota</taxon>
        <taxon>Metazoa</taxon>
        <taxon>Spiralia</taxon>
        <taxon>Gnathifera</taxon>
        <taxon>Rotifera</taxon>
        <taxon>Eurotatoria</taxon>
        <taxon>Bdelloidea</taxon>
        <taxon>Philodinida</taxon>
        <taxon>Philodinidae</taxon>
        <taxon>Rotaria</taxon>
    </lineage>
</organism>
<dbReference type="EMBL" id="CAJOBH010025994">
    <property type="protein sequence ID" value="CAF4249868.1"/>
    <property type="molecule type" value="Genomic_DNA"/>
</dbReference>
<evidence type="ECO:0000313" key="2">
    <source>
        <dbReference type="EMBL" id="CAF4249868.1"/>
    </source>
</evidence>
<proteinExistence type="predicted"/>
<reference evidence="1" key="1">
    <citation type="submission" date="2021-02" db="EMBL/GenBank/DDBJ databases">
        <authorList>
            <person name="Nowell W R."/>
        </authorList>
    </citation>
    <scope>NUCLEOTIDE SEQUENCE</scope>
</reference>
<evidence type="ECO:0000313" key="3">
    <source>
        <dbReference type="Proteomes" id="UP000663855"/>
    </source>
</evidence>
<dbReference type="EMBL" id="CAJNOV010004031">
    <property type="protein sequence ID" value="CAF1160331.1"/>
    <property type="molecule type" value="Genomic_DNA"/>
</dbReference>
<name>A0A814TG26_9BILA</name>
<dbReference type="Proteomes" id="UP000663855">
    <property type="component" value="Unassembled WGS sequence"/>
</dbReference>
<dbReference type="SUPFAM" id="SSF82171">
    <property type="entry name" value="DPP6 N-terminal domain-like"/>
    <property type="match status" value="1"/>
</dbReference>
<accession>A0A814TG26</accession>